<name>A0A328XGF6_9GAMM</name>
<dbReference type="SUPFAM" id="SSF52540">
    <property type="entry name" value="P-loop containing nucleoside triphosphate hydrolases"/>
    <property type="match status" value="2"/>
</dbReference>
<dbReference type="Pfam" id="PF00005">
    <property type="entry name" value="ABC_tran"/>
    <property type="match status" value="2"/>
</dbReference>
<dbReference type="EC" id="7.4.2.9" evidence="8"/>
<comment type="caution">
    <text evidence="12">The sequence shown here is derived from an EMBL/GenBank/DDBJ whole genome shotgun (WGS) entry which is preliminary data.</text>
</comment>
<feature type="domain" description="ABC transporter" evidence="11">
    <location>
        <begin position="31"/>
        <end position="276"/>
    </location>
</feature>
<dbReference type="InterPro" id="IPR003439">
    <property type="entry name" value="ABC_transporter-like_ATP-bd"/>
</dbReference>
<keyword evidence="5" id="KW-0547">Nucleotide-binding</keyword>
<keyword evidence="3" id="KW-0813">Transport</keyword>
<organism evidence="12 13">
    <name type="scientific">Onishia taeanensis</name>
    <dbReference type="NCBI Taxonomy" id="284577"/>
    <lineage>
        <taxon>Bacteria</taxon>
        <taxon>Pseudomonadati</taxon>
        <taxon>Pseudomonadota</taxon>
        <taxon>Gammaproteobacteria</taxon>
        <taxon>Oceanospirillales</taxon>
        <taxon>Halomonadaceae</taxon>
        <taxon>Onishia</taxon>
    </lineage>
</organism>
<evidence type="ECO:0000259" key="11">
    <source>
        <dbReference type="PROSITE" id="PS50893"/>
    </source>
</evidence>
<evidence type="ECO:0000256" key="9">
    <source>
        <dbReference type="ARBA" id="ARBA00047356"/>
    </source>
</evidence>
<evidence type="ECO:0000256" key="4">
    <source>
        <dbReference type="ARBA" id="ARBA00022475"/>
    </source>
</evidence>
<dbReference type="InterPro" id="IPR050388">
    <property type="entry name" value="ABC_Ni/Peptide_Import"/>
</dbReference>
<gene>
    <name evidence="12" type="ORF">BCL93_11562</name>
</gene>
<dbReference type="InterPro" id="IPR003593">
    <property type="entry name" value="AAA+_ATPase"/>
</dbReference>
<evidence type="ECO:0000313" key="12">
    <source>
        <dbReference type="EMBL" id="RAR57386.1"/>
    </source>
</evidence>
<evidence type="ECO:0000256" key="1">
    <source>
        <dbReference type="ARBA" id="ARBA00004417"/>
    </source>
</evidence>
<dbReference type="PANTHER" id="PTHR43297">
    <property type="entry name" value="OLIGOPEPTIDE TRANSPORT ATP-BINDING PROTEIN APPD"/>
    <property type="match status" value="1"/>
</dbReference>
<dbReference type="InterPro" id="IPR013563">
    <property type="entry name" value="Oligopep_ABC_C"/>
</dbReference>
<dbReference type="Gene3D" id="3.40.50.300">
    <property type="entry name" value="P-loop containing nucleotide triphosphate hydrolases"/>
    <property type="match status" value="2"/>
</dbReference>
<evidence type="ECO:0000256" key="5">
    <source>
        <dbReference type="ARBA" id="ARBA00022741"/>
    </source>
</evidence>
<protein>
    <recommendedName>
        <fullName evidence="8">ABC-type dipeptide transporter</fullName>
        <ecNumber evidence="8">7.4.2.9</ecNumber>
    </recommendedName>
</protein>
<reference evidence="12 13" key="1">
    <citation type="submission" date="2018-06" db="EMBL/GenBank/DDBJ databases">
        <title>Comparative analysis of microorganisms from saline springs in Andes Mountain Range, Colombia.</title>
        <authorList>
            <person name="Rubin E."/>
        </authorList>
    </citation>
    <scope>NUCLEOTIDE SEQUENCE [LARGE SCALE GENOMIC DNA]</scope>
    <source>
        <strain evidence="12 13">USBA-857</strain>
    </source>
</reference>
<keyword evidence="7" id="KW-0472">Membrane</keyword>
<dbReference type="OrthoDB" id="9784450at2"/>
<feature type="compositionally biased region" description="Polar residues" evidence="10">
    <location>
        <begin position="1"/>
        <end position="17"/>
    </location>
</feature>
<evidence type="ECO:0000256" key="7">
    <source>
        <dbReference type="ARBA" id="ARBA00023136"/>
    </source>
</evidence>
<evidence type="ECO:0000256" key="6">
    <source>
        <dbReference type="ARBA" id="ARBA00022840"/>
    </source>
</evidence>
<comment type="catalytic activity">
    <reaction evidence="9">
        <text>a dipeptide(out) + ATP + H2O = a dipeptide(in) + ADP + phosphate + H(+)</text>
        <dbReference type="Rhea" id="RHEA:23120"/>
        <dbReference type="ChEBI" id="CHEBI:15377"/>
        <dbReference type="ChEBI" id="CHEBI:15378"/>
        <dbReference type="ChEBI" id="CHEBI:30616"/>
        <dbReference type="ChEBI" id="CHEBI:43474"/>
        <dbReference type="ChEBI" id="CHEBI:90799"/>
        <dbReference type="ChEBI" id="CHEBI:456216"/>
        <dbReference type="EC" id="7.4.2.9"/>
    </reaction>
</comment>
<dbReference type="NCBIfam" id="NF008453">
    <property type="entry name" value="PRK11308.1"/>
    <property type="match status" value="2"/>
</dbReference>
<keyword evidence="6 12" id="KW-0067">ATP-binding</keyword>
<dbReference type="InterPro" id="IPR027417">
    <property type="entry name" value="P-loop_NTPase"/>
</dbReference>
<dbReference type="InterPro" id="IPR017871">
    <property type="entry name" value="ABC_transporter-like_CS"/>
</dbReference>
<comment type="similarity">
    <text evidence="2">Belongs to the ABC transporter superfamily.</text>
</comment>
<feature type="region of interest" description="Disordered" evidence="10">
    <location>
        <begin position="1"/>
        <end position="26"/>
    </location>
</feature>
<keyword evidence="4" id="KW-1003">Cell membrane</keyword>
<dbReference type="Pfam" id="PF08352">
    <property type="entry name" value="oligo_HPY"/>
    <property type="match status" value="2"/>
</dbReference>
<dbReference type="NCBIfam" id="NF007739">
    <property type="entry name" value="PRK10419.1"/>
    <property type="match status" value="2"/>
</dbReference>
<proteinExistence type="inferred from homology"/>
<dbReference type="GO" id="GO:0015833">
    <property type="term" value="P:peptide transport"/>
    <property type="evidence" value="ECO:0007669"/>
    <property type="project" value="InterPro"/>
</dbReference>
<accession>A0A328XGF6</accession>
<dbReference type="GO" id="GO:0005524">
    <property type="term" value="F:ATP binding"/>
    <property type="evidence" value="ECO:0007669"/>
    <property type="project" value="UniProtKB-KW"/>
</dbReference>
<evidence type="ECO:0000256" key="10">
    <source>
        <dbReference type="SAM" id="MobiDB-lite"/>
    </source>
</evidence>
<evidence type="ECO:0000313" key="13">
    <source>
        <dbReference type="Proteomes" id="UP000249700"/>
    </source>
</evidence>
<evidence type="ECO:0000256" key="3">
    <source>
        <dbReference type="ARBA" id="ARBA00022448"/>
    </source>
</evidence>
<dbReference type="CDD" id="cd03257">
    <property type="entry name" value="ABC_NikE_OppD_transporters"/>
    <property type="match status" value="2"/>
</dbReference>
<evidence type="ECO:0000256" key="8">
    <source>
        <dbReference type="ARBA" id="ARBA00038852"/>
    </source>
</evidence>
<dbReference type="SMART" id="SM00382">
    <property type="entry name" value="AAA"/>
    <property type="match status" value="2"/>
</dbReference>
<dbReference type="Proteomes" id="UP000249700">
    <property type="component" value="Unassembled WGS sequence"/>
</dbReference>
<evidence type="ECO:0000256" key="2">
    <source>
        <dbReference type="ARBA" id="ARBA00005417"/>
    </source>
</evidence>
<dbReference type="AlphaFoldDB" id="A0A328XGF6"/>
<dbReference type="EMBL" id="QLSX01000015">
    <property type="protein sequence ID" value="RAR57386.1"/>
    <property type="molecule type" value="Genomic_DNA"/>
</dbReference>
<dbReference type="PROSITE" id="PS00211">
    <property type="entry name" value="ABC_TRANSPORTER_1"/>
    <property type="match status" value="2"/>
</dbReference>
<comment type="subcellular location">
    <subcellularLocation>
        <location evidence="1">Cell inner membrane</location>
        <topology evidence="1">Peripheral membrane protein</topology>
    </subcellularLocation>
</comment>
<feature type="domain" description="ABC transporter" evidence="11">
    <location>
        <begin position="304"/>
        <end position="544"/>
    </location>
</feature>
<dbReference type="GO" id="GO:0005886">
    <property type="term" value="C:plasma membrane"/>
    <property type="evidence" value="ECO:0007669"/>
    <property type="project" value="UniProtKB-SubCell"/>
</dbReference>
<dbReference type="PANTHER" id="PTHR43297:SF2">
    <property type="entry name" value="DIPEPTIDE TRANSPORT ATP-BINDING PROTEIN DPPD"/>
    <property type="match status" value="1"/>
</dbReference>
<sequence>MPETTPRNPSQTQSQTLPEAGLPHTHTRPLLRLDDLTIDFDGERVVDSLSLHIHSGEALALVGESGSGKSVSALGAMNLLPDNASVTGQRQLGDTDLATLKRRDWQGLLGSRVGFVFQEPMTSLNPLHTVEKQIGETLRLHQGLSGKAARARARELLIQVKLPRPDELLDAWPHQLSGGQRQRVMIAMAIANEPELLIADEPTTALDVTVQQDILALLRELRERHGMGMLLITHDLNLVRRHADRVCVLYHGREQETGPVERVFRDPQSHYTRTLLNAEPQGRPRPIGSPPVLMAARALRVAFSRPKRLFSRNPPPFVAVRPLDLTLRRGETLGIVGESGSGKTTLAMALLRLTASDGEIDFAGERLDTLSGKALRQQRRRFQIVFQDPYGSLSPRLPVAKIISEGLRFHHPELDDAEVERRVQATLLEVGLPADCASRYPHEFSGGQRQRIAVARAIILEPELVVLDEPTSALDRTVQKQLVELLGDLQARRGLSYLFISHDLAVVRAMAHRVMVMKDGDVVEEGSSEQVLGAPQTPYTRALVDAAGLTPTTG</sequence>
<dbReference type="GO" id="GO:0016887">
    <property type="term" value="F:ATP hydrolysis activity"/>
    <property type="evidence" value="ECO:0007669"/>
    <property type="project" value="InterPro"/>
</dbReference>
<dbReference type="RefSeq" id="WP_112056355.1">
    <property type="nucleotide sequence ID" value="NZ_QLSX01000015.1"/>
</dbReference>
<dbReference type="PROSITE" id="PS50893">
    <property type="entry name" value="ABC_TRANSPORTER_2"/>
    <property type="match status" value="2"/>
</dbReference>